<reference evidence="1" key="1">
    <citation type="submission" date="2023-06" db="EMBL/GenBank/DDBJ databases">
        <title>Survivors Of The Sea: Transcriptome response of Skeletonema marinoi to long-term dormancy.</title>
        <authorList>
            <person name="Pinder M.I.M."/>
            <person name="Kourtchenko O."/>
            <person name="Robertson E.K."/>
            <person name="Larsson T."/>
            <person name="Maumus F."/>
            <person name="Osuna-Cruz C.M."/>
            <person name="Vancaester E."/>
            <person name="Stenow R."/>
            <person name="Vandepoele K."/>
            <person name="Ploug H."/>
            <person name="Bruchert V."/>
            <person name="Godhe A."/>
            <person name="Topel M."/>
        </authorList>
    </citation>
    <scope>NUCLEOTIDE SEQUENCE</scope>
    <source>
        <strain evidence="1">R05AC</strain>
    </source>
</reference>
<gene>
    <name evidence="1" type="ORF">QTG54_000526</name>
</gene>
<dbReference type="Proteomes" id="UP001224775">
    <property type="component" value="Unassembled WGS sequence"/>
</dbReference>
<accession>A0AAD9DIL5</accession>
<protein>
    <submittedName>
        <fullName evidence="1">Uncharacterized protein</fullName>
    </submittedName>
</protein>
<dbReference type="Pfam" id="PF16065">
    <property type="entry name" value="DUF4807"/>
    <property type="match status" value="1"/>
</dbReference>
<evidence type="ECO:0000313" key="1">
    <source>
        <dbReference type="EMBL" id="KAK1748587.1"/>
    </source>
</evidence>
<dbReference type="EMBL" id="JATAAI010000001">
    <property type="protein sequence ID" value="KAK1748587.1"/>
    <property type="molecule type" value="Genomic_DNA"/>
</dbReference>
<proteinExistence type="predicted"/>
<sequence>MPAADRILLSVSIYIPLHSSALESSFTTQRGCNLLIIQCHSDGVMWEGLVPLLMDKQEQPISTNMNHIALKVLIHHFNDYILRIESNHTNCSDDGTDMENENQCNNCYWMTEQINMIVKDEHSNIASKQSTQQHLSVVILPPNPLYKCITYSRIPSSSPTSLFAGRLIYNENTLIRLTSLSAYISTMGGGFFLCRYLTTAVAMARQQCRIALIRGDEEMAFKCRINEGYCYIHAGKLNRGKKIIKLVLYDVAKRQKQKYGMTGRYHWNMRSRTRS</sequence>
<name>A0AAD9DIL5_9STRA</name>
<dbReference type="AlphaFoldDB" id="A0AAD9DIL5"/>
<organism evidence="1 2">
    <name type="scientific">Skeletonema marinoi</name>
    <dbReference type="NCBI Taxonomy" id="267567"/>
    <lineage>
        <taxon>Eukaryota</taxon>
        <taxon>Sar</taxon>
        <taxon>Stramenopiles</taxon>
        <taxon>Ochrophyta</taxon>
        <taxon>Bacillariophyta</taxon>
        <taxon>Coscinodiscophyceae</taxon>
        <taxon>Thalassiosirophycidae</taxon>
        <taxon>Thalassiosirales</taxon>
        <taxon>Skeletonemataceae</taxon>
        <taxon>Skeletonema</taxon>
        <taxon>Skeletonema marinoi-dohrnii complex</taxon>
    </lineage>
</organism>
<comment type="caution">
    <text evidence="1">The sequence shown here is derived from an EMBL/GenBank/DDBJ whole genome shotgun (WGS) entry which is preliminary data.</text>
</comment>
<dbReference type="InterPro" id="IPR032072">
    <property type="entry name" value="DUF4807"/>
</dbReference>
<evidence type="ECO:0000313" key="2">
    <source>
        <dbReference type="Proteomes" id="UP001224775"/>
    </source>
</evidence>
<keyword evidence="2" id="KW-1185">Reference proteome</keyword>